<feature type="binding site" evidence="8">
    <location>
        <position position="162"/>
    </location>
    <ligand>
        <name>Zn(2+)</name>
        <dbReference type="ChEBI" id="CHEBI:29105"/>
    </ligand>
</feature>
<comment type="cofactor">
    <cofactor evidence="8">
        <name>a divalent metal cation</name>
        <dbReference type="ChEBI" id="CHEBI:60240"/>
    </cofactor>
    <text evidence="8">Binds 1 divalent metal cation per subunit.</text>
</comment>
<dbReference type="KEGG" id="ehl:EHLA_1800"/>
<dbReference type="EC" id="3.5.1.25" evidence="10"/>
<dbReference type="SUPFAM" id="SSF51338">
    <property type="entry name" value="Composite domain of metallo-dependent hydrolases"/>
    <property type="match status" value="1"/>
</dbReference>
<gene>
    <name evidence="10" type="ORF">EHLA_1800</name>
</gene>
<evidence type="ECO:0000256" key="7">
    <source>
        <dbReference type="PIRSR" id="PIRSR038994-2"/>
    </source>
</evidence>
<dbReference type="PIRSF" id="PIRSF038994">
    <property type="entry name" value="NagA"/>
    <property type="match status" value="1"/>
</dbReference>
<keyword evidence="4 5" id="KW-0119">Carbohydrate metabolism</keyword>
<dbReference type="Gene3D" id="2.30.40.10">
    <property type="entry name" value="Urease, subunit C, domain 1"/>
    <property type="match status" value="1"/>
</dbReference>
<dbReference type="Gene3D" id="3.20.20.140">
    <property type="entry name" value="Metal-dependent hydrolases"/>
    <property type="match status" value="1"/>
</dbReference>
<dbReference type="CDD" id="cd00854">
    <property type="entry name" value="NagA"/>
    <property type="match status" value="1"/>
</dbReference>
<feature type="binding site" evidence="7">
    <location>
        <position position="284"/>
    </location>
    <ligand>
        <name>substrate</name>
    </ligand>
</feature>
<feature type="binding site" evidence="7">
    <location>
        <position position="260"/>
    </location>
    <ligand>
        <name>substrate</name>
    </ligand>
</feature>
<dbReference type="GO" id="GO:0006046">
    <property type="term" value="P:N-acetylglucosamine catabolic process"/>
    <property type="evidence" value="ECO:0007669"/>
    <property type="project" value="TreeGrafter"/>
</dbReference>
<feature type="binding site" evidence="7">
    <location>
        <position position="173"/>
    </location>
    <ligand>
        <name>substrate</name>
    </ligand>
</feature>
<feature type="binding site" evidence="7">
    <location>
        <begin position="252"/>
        <end position="253"/>
    </location>
    <ligand>
        <name>substrate</name>
    </ligand>
</feature>
<accession>A0A285PS99</accession>
<evidence type="ECO:0000256" key="1">
    <source>
        <dbReference type="ARBA" id="ARBA00010716"/>
    </source>
</evidence>
<feature type="binding site" evidence="7">
    <location>
        <begin position="341"/>
        <end position="343"/>
    </location>
    <ligand>
        <name>substrate</name>
    </ligand>
</feature>
<dbReference type="EMBL" id="LT907978">
    <property type="protein sequence ID" value="SOB72503.1"/>
    <property type="molecule type" value="Genomic_DNA"/>
</dbReference>
<reference evidence="11" key="1">
    <citation type="submission" date="2017-09" db="EMBL/GenBank/DDBJ databases">
        <authorList>
            <person name="Shetty A S."/>
        </authorList>
    </citation>
    <scope>NUCLEOTIDE SEQUENCE [LARGE SCALE GENOMIC DNA]</scope>
</reference>
<evidence type="ECO:0000256" key="5">
    <source>
        <dbReference type="PIRNR" id="PIRNR038994"/>
    </source>
</evidence>
<evidence type="ECO:0000256" key="8">
    <source>
        <dbReference type="PIRSR" id="PIRSR038994-3"/>
    </source>
</evidence>
<dbReference type="NCBIfam" id="TIGR00221">
    <property type="entry name" value="nagA"/>
    <property type="match status" value="1"/>
</dbReference>
<evidence type="ECO:0000259" key="9">
    <source>
        <dbReference type="Pfam" id="PF01979"/>
    </source>
</evidence>
<feature type="binding site" evidence="8">
    <location>
        <position position="249"/>
    </location>
    <ligand>
        <name>Zn(2+)</name>
        <dbReference type="ChEBI" id="CHEBI:29105"/>
    </ligand>
</feature>
<dbReference type="SUPFAM" id="SSF51556">
    <property type="entry name" value="Metallo-dependent hydrolases"/>
    <property type="match status" value="1"/>
</dbReference>
<keyword evidence="3 5" id="KW-0378">Hydrolase</keyword>
<dbReference type="InterPro" id="IPR032466">
    <property type="entry name" value="Metal_Hydrolase"/>
</dbReference>
<dbReference type="GO" id="GO:0046872">
    <property type="term" value="F:metal ion binding"/>
    <property type="evidence" value="ECO:0007669"/>
    <property type="project" value="UniProtKB-KW"/>
</dbReference>
<name>A0A285PS99_9FIRM</name>
<evidence type="ECO:0000256" key="2">
    <source>
        <dbReference type="ARBA" id="ARBA00022723"/>
    </source>
</evidence>
<comment type="similarity">
    <text evidence="1 5">Belongs to the metallo-dependent hydrolases superfamily. NagA family.</text>
</comment>
<dbReference type="RefSeq" id="WP_096240392.1">
    <property type="nucleotide sequence ID" value="NZ_LT907978.1"/>
</dbReference>
<dbReference type="PANTHER" id="PTHR11113:SF14">
    <property type="entry name" value="N-ACETYLGLUCOSAMINE-6-PHOSPHATE DEACETYLASE"/>
    <property type="match status" value="1"/>
</dbReference>
<feature type="domain" description="Amidohydrolase-related" evidence="9">
    <location>
        <begin position="73"/>
        <end position="411"/>
    </location>
</feature>
<feature type="active site" description="Proton donor/acceptor" evidence="6">
    <location>
        <position position="307"/>
    </location>
</feature>
<evidence type="ECO:0000313" key="10">
    <source>
        <dbReference type="EMBL" id="SOB72503.1"/>
    </source>
</evidence>
<evidence type="ECO:0000256" key="4">
    <source>
        <dbReference type="ARBA" id="ARBA00023277"/>
    </source>
</evidence>
<dbReference type="InterPro" id="IPR003764">
    <property type="entry name" value="GlcNAc_6-P_deAcase"/>
</dbReference>
<dbReference type="InterPro" id="IPR006680">
    <property type="entry name" value="Amidohydro-rel"/>
</dbReference>
<dbReference type="Proteomes" id="UP000217549">
    <property type="component" value="Chromosome I"/>
</dbReference>
<sequence length="412" mass="44643">MIIDNVKVYTESGKFVLGGIITQGDTITAVYTEKEKEITFKKMNMTADSSAQKEKLTENVITEYVIDGKGTYAIPGLIDLHFHGCMGDDFCDGDKEAIRRIAEYEASVGVTAIAPATMTLPVEELESILKTAADYKKECEDIDQIETKNDKKRADFVGINMEGPFISPIKKGAQDERNIIPCNEEIAQRFLDASDYLVKFLGIAPEESANAVSFIKNMKDKVNISLAHTNASYEIAKEALEAGANHVVHLFNAMTGFTHREPGVVGAASDNEHAMSEIICDGVHIHPSMIRAAFKMMGAERMIFISDSMRATGMPDGQYTLGGLDVKVTGNRATLVSDGALAGSVTNLADCMRTAVTQMGIPLETAVACATKNPAISLGIYEERGSISIGKKADILLLDQNLTLKKVIKSGR</sequence>
<dbReference type="AlphaFoldDB" id="A0A285PS99"/>
<keyword evidence="11" id="KW-1185">Reference proteome</keyword>
<protein>
    <submittedName>
        <fullName evidence="10">N-acetylglucosamine-6-phosphate deacetylase</fullName>
        <ecNumber evidence="10">3.5.1.25</ecNumber>
    </submittedName>
</protein>
<dbReference type="InterPro" id="IPR011059">
    <property type="entry name" value="Metal-dep_hydrolase_composite"/>
</dbReference>
<feature type="binding site" evidence="8">
    <location>
        <position position="228"/>
    </location>
    <ligand>
        <name>Zn(2+)</name>
        <dbReference type="ChEBI" id="CHEBI:29105"/>
    </ligand>
</feature>
<proteinExistence type="inferred from homology"/>
<organism evidence="10 11">
    <name type="scientific">Anaerobutyricum hallii</name>
    <dbReference type="NCBI Taxonomy" id="39488"/>
    <lineage>
        <taxon>Bacteria</taxon>
        <taxon>Bacillati</taxon>
        <taxon>Bacillota</taxon>
        <taxon>Clostridia</taxon>
        <taxon>Lachnospirales</taxon>
        <taxon>Lachnospiraceae</taxon>
        <taxon>Anaerobutyricum</taxon>
    </lineage>
</organism>
<evidence type="ECO:0000313" key="11">
    <source>
        <dbReference type="Proteomes" id="UP000217549"/>
    </source>
</evidence>
<evidence type="ECO:0000256" key="6">
    <source>
        <dbReference type="PIRSR" id="PIRSR038994-1"/>
    </source>
</evidence>
<dbReference type="GO" id="GO:0008448">
    <property type="term" value="F:N-acetylglucosamine-6-phosphate deacetylase activity"/>
    <property type="evidence" value="ECO:0007669"/>
    <property type="project" value="UniProtKB-EC"/>
</dbReference>
<evidence type="ECO:0000256" key="3">
    <source>
        <dbReference type="ARBA" id="ARBA00022801"/>
    </source>
</evidence>
<keyword evidence="2 8" id="KW-0479">Metal-binding</keyword>
<dbReference type="PANTHER" id="PTHR11113">
    <property type="entry name" value="N-ACETYLGLUCOSAMINE-6-PHOSPHATE DEACETYLASE"/>
    <property type="match status" value="1"/>
</dbReference>
<dbReference type="Pfam" id="PF01979">
    <property type="entry name" value="Amidohydro_1"/>
    <property type="match status" value="1"/>
</dbReference>